<reference evidence="4" key="2">
    <citation type="submission" date="2015-01" db="EMBL/GenBank/DDBJ databases">
        <title>Evolutionary Origins and Diversification of the Mycorrhizal Mutualists.</title>
        <authorList>
            <consortium name="DOE Joint Genome Institute"/>
            <consortium name="Mycorrhizal Genomics Consortium"/>
            <person name="Kohler A."/>
            <person name="Kuo A."/>
            <person name="Nagy L.G."/>
            <person name="Floudas D."/>
            <person name="Copeland A."/>
            <person name="Barry K.W."/>
            <person name="Cichocki N."/>
            <person name="Veneault-Fourrey C."/>
            <person name="LaButti K."/>
            <person name="Lindquist E.A."/>
            <person name="Lipzen A."/>
            <person name="Lundell T."/>
            <person name="Morin E."/>
            <person name="Murat C."/>
            <person name="Riley R."/>
            <person name="Ohm R."/>
            <person name="Sun H."/>
            <person name="Tunlid A."/>
            <person name="Henrissat B."/>
            <person name="Grigoriev I.V."/>
            <person name="Hibbett D.S."/>
            <person name="Martin F."/>
        </authorList>
    </citation>
    <scope>NUCLEOTIDE SEQUENCE [LARGE SCALE GENOMIC DNA]</scope>
    <source>
        <strain evidence="4">MAFF 305830</strain>
    </source>
</reference>
<feature type="compositionally biased region" description="Low complexity" evidence="2">
    <location>
        <begin position="1032"/>
        <end position="1048"/>
    </location>
</feature>
<keyword evidence="4" id="KW-1185">Reference proteome</keyword>
<feature type="region of interest" description="Disordered" evidence="2">
    <location>
        <begin position="347"/>
        <end position="479"/>
    </location>
</feature>
<feature type="compositionally biased region" description="Polar residues" evidence="2">
    <location>
        <begin position="347"/>
        <end position="375"/>
    </location>
</feature>
<sequence>MSSPPTSPPTSPTPTRIPKPKGNRLTKSPSNAKRDKSPARAKSPSDSRTSLQMSGSQTPPSGGTFRRLSLSSRSATLPSQPKQPPTPTINISFAGSMTGGGNPSVQNLSASASNASFFTPALSDSPHSSASPLPASNRTSPHTSWVPGAPYMPGINATTLAAIAAAPERPQPPHGQMPQPFPTSASESNLIPPQGLLGPLLARESLLRARERERAASLGMATPPAGSSRPGSMSHPAGYFGQMPASDQAGQIHGLLEASGLLEGQQQQRGRYDSVTNSNSSIWTMRDQTGGGDASSSSASHPAQHQQQHEDDEDEAWFKKERMLDGMSSMTHDTSAHAGDATLSSTELASHFPPNTSTGNLGENTQTPRPSSPSGQKDAPATVGAASGAKLSKSTSLRSTLPSIRSFRNPFSFSRSASTSAATATATSTSKEQEKSREREKSSERAKSKERSKSKERGSILPLGHKSQSGSNVSLPSTNRHVYTPISQRTPATPAAMTAAAAFAAQIQSQAQVQLHVVTPPRASGDTILPGTRLHGSSPSLSIPASGSNPILNSSPSPSSSKTSSTSSPSPAPWPTPTPAMAARFGFSGRGGAGRHSMDSPVGYSYGRLGTMFAGTGPGSNASGPLVGRAPVMTGYANGSRERVVLDQHQQSQGFQQSHGHSSSIGALGLGRVSPGPGRGSPAFGPLGGTGITGLVRPPGLDSHMELDERSLRTDRTESGYGFGGIQISGDGIMLSPVDDDDEPFDLREEDEEEDVRALLGSGIFEGEYESTEGHAAPASMDTHGIPNHHAMVFDDDNVDEGTVHGHRTFDASKIIQHMPPPVDAPSSYPYPTAYPQDESPDTSTEHHTTTAEPKLPPGLEQFVQQAETEKAEEPSSRDLLGELARQLQRVVDQQSPSTAPHTPSSILQLESGGGSGSSQGGLHSATKGDEADEFGRWSVGELKGAVERMKALIDEQEKRMRQPVVQRAGHQRAKNSISLNDSPPPLQDASLVSEKTVQQPPPPDNGQTTPRRRPSNSALPGDGTKQKESRSSSSATAASTALVTPTTPHDGPSFPLPSMKIVTTGSGHDRVQSFDFTSLDADLVAMLSPNHMTSSESDERKEDDTMASSALLRLSSVSYPTQDVFGPGSEETHTQTPVRSAPMGGDLTIATIASDGFGSMRSDKSVEEILLQRNFDYDQTGVVEEEAADQSRSSMILDALALEPAATSSPPRKKVHTPRASSVSALPVIEKREKSSTLFPVMESQDSAGNSPSKTSPSRSPLSKARGKDRLPLPQFESDSNLLEANESAGNKAGRISPSPRPPSRSQQSAISPLGYNRRPPSRTSATGEGGSTIDRLRRSVTSGSDSFRSLNPDGPRHQRLQSITGSQSDTPPSRLGLDLSLGPRTARAFAAAGVLESGPSSAPSSRVGTWRSASVMGYRRDGVERDFGNASGARSLASSPIPMIGAPGPSGAAARRLVAHDRELYRGADAPRARAISDAWSRPIFSRTPETALRNLNINGTSTDPSGTSSPTSSAPPRTTLSSSTSSHLPTLEVKPYKAPSVTADSNTAAHQAAIATLKERHELEKEALLSALSEAKKESRLERAAKEELALELTEMGTYVEELETKLGEALARMRWMEKEIGILKDAVGVAKRGSPAQSAIRQSIENKRLQRLGSPAPSSHPDDNVFGSHLANSRAAESPLRTQIRINHVPASPDEQDDSRRFPTYEEDQSPLRNKSHRRISSDASSIAVPRIDQSMSMLLQENGYGQGYDGASLYSMNDGSPPSSPKAPLGRATSLSGEATSVNNGRLLTAGATQRSFGHQTPTRNRKNHPPSTIMEMSPTTTTADYSIHPGSPGSLVLRPEDEHHLGDLLSLMGSDDGL</sequence>
<feature type="region of interest" description="Disordered" evidence="2">
    <location>
        <begin position="168"/>
        <end position="187"/>
    </location>
</feature>
<feature type="compositionally biased region" description="Polar residues" evidence="2">
    <location>
        <begin position="1245"/>
        <end position="1262"/>
    </location>
</feature>
<feature type="region of interest" description="Disordered" evidence="2">
    <location>
        <begin position="1203"/>
        <end position="1378"/>
    </location>
</feature>
<evidence type="ECO:0000313" key="3">
    <source>
        <dbReference type="EMBL" id="KIM24613.1"/>
    </source>
</evidence>
<accession>A0A0C2WDV1</accession>
<feature type="region of interest" description="Disordered" evidence="2">
    <location>
        <begin position="1"/>
        <end position="148"/>
    </location>
</feature>
<feature type="coiled-coil region" evidence="1">
    <location>
        <begin position="1561"/>
        <end position="1623"/>
    </location>
</feature>
<feature type="compositionally biased region" description="Polar residues" evidence="2">
    <location>
        <begin position="1362"/>
        <end position="1373"/>
    </location>
</feature>
<feature type="compositionally biased region" description="Low complexity" evidence="2">
    <location>
        <begin position="390"/>
        <end position="430"/>
    </location>
</feature>
<feature type="compositionally biased region" description="Low complexity" evidence="2">
    <location>
        <begin position="294"/>
        <end position="306"/>
    </location>
</feature>
<feature type="region of interest" description="Disordered" evidence="2">
    <location>
        <begin position="1755"/>
        <end position="1844"/>
    </location>
</feature>
<dbReference type="Proteomes" id="UP000054097">
    <property type="component" value="Unassembled WGS sequence"/>
</dbReference>
<keyword evidence="1" id="KW-0175">Coiled coil</keyword>
<feature type="compositionally biased region" description="Basic and acidic residues" evidence="2">
    <location>
        <begin position="431"/>
        <end position="458"/>
    </location>
</feature>
<feature type="compositionally biased region" description="Pro residues" evidence="2">
    <location>
        <begin position="1"/>
        <end position="17"/>
    </location>
</feature>
<feature type="compositionally biased region" description="Basic and acidic residues" evidence="2">
    <location>
        <begin position="927"/>
        <end position="936"/>
    </location>
</feature>
<feature type="compositionally biased region" description="Pro residues" evidence="2">
    <location>
        <begin position="169"/>
        <end position="181"/>
    </location>
</feature>
<feature type="region of interest" description="Disordered" evidence="2">
    <location>
        <begin position="524"/>
        <end position="597"/>
    </location>
</feature>
<proteinExistence type="predicted"/>
<evidence type="ECO:0000313" key="4">
    <source>
        <dbReference type="Proteomes" id="UP000054097"/>
    </source>
</evidence>
<feature type="compositionally biased region" description="Polar residues" evidence="2">
    <location>
        <begin position="466"/>
        <end position="479"/>
    </location>
</feature>
<feature type="compositionally biased region" description="Polar residues" evidence="2">
    <location>
        <begin position="1778"/>
        <end position="1808"/>
    </location>
</feature>
<feature type="region of interest" description="Disordered" evidence="2">
    <location>
        <begin position="954"/>
        <end position="1062"/>
    </location>
</feature>
<dbReference type="OrthoDB" id="3216045at2759"/>
<feature type="compositionally biased region" description="Polar residues" evidence="2">
    <location>
        <begin position="1341"/>
        <end position="1351"/>
    </location>
</feature>
<feature type="region of interest" description="Disordered" evidence="2">
    <location>
        <begin position="263"/>
        <end position="314"/>
    </location>
</feature>
<evidence type="ECO:0000256" key="1">
    <source>
        <dbReference type="SAM" id="Coils"/>
    </source>
</evidence>
<evidence type="ECO:0000256" key="2">
    <source>
        <dbReference type="SAM" id="MobiDB-lite"/>
    </source>
</evidence>
<feature type="region of interest" description="Disordered" evidence="2">
    <location>
        <begin position="890"/>
        <end position="937"/>
    </location>
</feature>
<dbReference type="HOGENOM" id="CLU_240878_0_0_1"/>
<feature type="compositionally biased region" description="Low complexity" evidence="2">
    <location>
        <begin position="109"/>
        <end position="136"/>
    </location>
</feature>
<feature type="region of interest" description="Disordered" evidence="2">
    <location>
        <begin position="1678"/>
        <end position="1732"/>
    </location>
</feature>
<feature type="compositionally biased region" description="Low complexity" evidence="2">
    <location>
        <begin position="1503"/>
        <end position="1534"/>
    </location>
</feature>
<feature type="compositionally biased region" description="Low complexity" evidence="2">
    <location>
        <begin position="825"/>
        <end position="836"/>
    </location>
</feature>
<feature type="region of interest" description="Disordered" evidence="2">
    <location>
        <begin position="212"/>
        <end position="245"/>
    </location>
</feature>
<feature type="region of interest" description="Disordered" evidence="2">
    <location>
        <begin position="1493"/>
        <end position="1535"/>
    </location>
</feature>
<gene>
    <name evidence="3" type="ORF">M408DRAFT_331711</name>
</gene>
<feature type="compositionally biased region" description="Polar residues" evidence="2">
    <location>
        <begin position="44"/>
        <end position="61"/>
    </location>
</feature>
<protein>
    <submittedName>
        <fullName evidence="3">Uncharacterized protein</fullName>
    </submittedName>
</protein>
<name>A0A0C2WDV1_SERVB</name>
<dbReference type="EMBL" id="KN824322">
    <property type="protein sequence ID" value="KIM24613.1"/>
    <property type="molecule type" value="Genomic_DNA"/>
</dbReference>
<feature type="compositionally biased region" description="Low complexity" evidence="2">
    <location>
        <begin position="1305"/>
        <end position="1314"/>
    </location>
</feature>
<dbReference type="STRING" id="933852.A0A0C2WDV1"/>
<feature type="region of interest" description="Disordered" evidence="2">
    <location>
        <begin position="1120"/>
        <end position="1145"/>
    </location>
</feature>
<reference evidence="3 4" key="1">
    <citation type="submission" date="2014-04" db="EMBL/GenBank/DDBJ databases">
        <authorList>
            <consortium name="DOE Joint Genome Institute"/>
            <person name="Kuo A."/>
            <person name="Zuccaro A."/>
            <person name="Kohler A."/>
            <person name="Nagy L.G."/>
            <person name="Floudas D."/>
            <person name="Copeland A."/>
            <person name="Barry K.W."/>
            <person name="Cichocki N."/>
            <person name="Veneault-Fourrey C."/>
            <person name="LaButti K."/>
            <person name="Lindquist E.A."/>
            <person name="Lipzen A."/>
            <person name="Lundell T."/>
            <person name="Morin E."/>
            <person name="Murat C."/>
            <person name="Sun H."/>
            <person name="Tunlid A."/>
            <person name="Henrissat B."/>
            <person name="Grigoriev I.V."/>
            <person name="Hibbett D.S."/>
            <person name="Martin F."/>
            <person name="Nordberg H.P."/>
            <person name="Cantor M.N."/>
            <person name="Hua S.X."/>
        </authorList>
    </citation>
    <scope>NUCLEOTIDE SEQUENCE [LARGE SCALE GENOMIC DNA]</scope>
    <source>
        <strain evidence="3 4">MAFF 305830</strain>
    </source>
</reference>
<feature type="compositionally biased region" description="Polar residues" evidence="2">
    <location>
        <begin position="274"/>
        <end position="287"/>
    </location>
</feature>
<feature type="compositionally biased region" description="Polar residues" evidence="2">
    <location>
        <begin position="892"/>
        <end position="904"/>
    </location>
</feature>
<feature type="region of interest" description="Disordered" evidence="2">
    <location>
        <begin position="812"/>
        <end position="858"/>
    </location>
</feature>
<organism evidence="3 4">
    <name type="scientific">Serendipita vermifera MAFF 305830</name>
    <dbReference type="NCBI Taxonomy" id="933852"/>
    <lineage>
        <taxon>Eukaryota</taxon>
        <taxon>Fungi</taxon>
        <taxon>Dikarya</taxon>
        <taxon>Basidiomycota</taxon>
        <taxon>Agaricomycotina</taxon>
        <taxon>Agaricomycetes</taxon>
        <taxon>Sebacinales</taxon>
        <taxon>Serendipitaceae</taxon>
        <taxon>Serendipita</taxon>
    </lineage>
</organism>
<feature type="compositionally biased region" description="Low complexity" evidence="2">
    <location>
        <begin position="536"/>
        <end position="569"/>
    </location>
</feature>